<proteinExistence type="predicted"/>
<dbReference type="AlphaFoldDB" id="A0AAD6ZZG6"/>
<keyword evidence="3" id="KW-1185">Reference proteome</keyword>
<evidence type="ECO:0000256" key="1">
    <source>
        <dbReference type="SAM" id="MobiDB-lite"/>
    </source>
</evidence>
<feature type="region of interest" description="Disordered" evidence="1">
    <location>
        <begin position="26"/>
        <end position="70"/>
    </location>
</feature>
<organism evidence="2 3">
    <name type="scientific">Mycena albidolilacea</name>
    <dbReference type="NCBI Taxonomy" id="1033008"/>
    <lineage>
        <taxon>Eukaryota</taxon>
        <taxon>Fungi</taxon>
        <taxon>Dikarya</taxon>
        <taxon>Basidiomycota</taxon>
        <taxon>Agaricomycotina</taxon>
        <taxon>Agaricomycetes</taxon>
        <taxon>Agaricomycetidae</taxon>
        <taxon>Agaricales</taxon>
        <taxon>Marasmiineae</taxon>
        <taxon>Mycenaceae</taxon>
        <taxon>Mycena</taxon>
    </lineage>
</organism>
<comment type="caution">
    <text evidence="2">The sequence shown here is derived from an EMBL/GenBank/DDBJ whole genome shotgun (WGS) entry which is preliminary data.</text>
</comment>
<accession>A0AAD6ZZG6</accession>
<reference evidence="2" key="1">
    <citation type="submission" date="2023-03" db="EMBL/GenBank/DDBJ databases">
        <title>Massive genome expansion in bonnet fungi (Mycena s.s.) driven by repeated elements and novel gene families across ecological guilds.</title>
        <authorList>
            <consortium name="Lawrence Berkeley National Laboratory"/>
            <person name="Harder C.B."/>
            <person name="Miyauchi S."/>
            <person name="Viragh M."/>
            <person name="Kuo A."/>
            <person name="Thoen E."/>
            <person name="Andreopoulos B."/>
            <person name="Lu D."/>
            <person name="Skrede I."/>
            <person name="Drula E."/>
            <person name="Henrissat B."/>
            <person name="Morin E."/>
            <person name="Kohler A."/>
            <person name="Barry K."/>
            <person name="LaButti K."/>
            <person name="Morin E."/>
            <person name="Salamov A."/>
            <person name="Lipzen A."/>
            <person name="Mereny Z."/>
            <person name="Hegedus B."/>
            <person name="Baldrian P."/>
            <person name="Stursova M."/>
            <person name="Weitz H."/>
            <person name="Taylor A."/>
            <person name="Grigoriev I.V."/>
            <person name="Nagy L.G."/>
            <person name="Martin F."/>
            <person name="Kauserud H."/>
        </authorList>
    </citation>
    <scope>NUCLEOTIDE SEQUENCE</scope>
    <source>
        <strain evidence="2">CBHHK002</strain>
    </source>
</reference>
<gene>
    <name evidence="2" type="ORF">DFH08DRAFT_810468</name>
</gene>
<dbReference type="Proteomes" id="UP001218218">
    <property type="component" value="Unassembled WGS sequence"/>
</dbReference>
<evidence type="ECO:0000313" key="2">
    <source>
        <dbReference type="EMBL" id="KAJ7343934.1"/>
    </source>
</evidence>
<protein>
    <submittedName>
        <fullName evidence="2">Uncharacterized protein</fullName>
    </submittedName>
</protein>
<dbReference type="EMBL" id="JARIHO010000022">
    <property type="protein sequence ID" value="KAJ7343934.1"/>
    <property type="molecule type" value="Genomic_DNA"/>
</dbReference>
<sequence>MGQVRKGMYVDDCEGVHPNVIECYYGTHGPERHHRSGETDVGQLDDEEISTPPSASGSDSDEVDMSEKSHSACNGMVQHVTLDRSASEVWWRDLEPVSSRLKALYLTAVEPV</sequence>
<evidence type="ECO:0000313" key="3">
    <source>
        <dbReference type="Proteomes" id="UP001218218"/>
    </source>
</evidence>
<name>A0AAD6ZZG6_9AGAR</name>